<feature type="transmembrane region" description="Helical" evidence="2">
    <location>
        <begin position="39"/>
        <end position="62"/>
    </location>
</feature>
<feature type="transmembrane region" description="Helical" evidence="2">
    <location>
        <begin position="74"/>
        <end position="101"/>
    </location>
</feature>
<evidence type="ECO:0000313" key="4">
    <source>
        <dbReference type="Proteomes" id="UP001610861"/>
    </source>
</evidence>
<proteinExistence type="predicted"/>
<name>A0ABW7QAC5_9MICO</name>
<evidence type="ECO:0000256" key="2">
    <source>
        <dbReference type="SAM" id="Phobius"/>
    </source>
</evidence>
<dbReference type="EMBL" id="JBIQWL010000005">
    <property type="protein sequence ID" value="MFH8251655.1"/>
    <property type="molecule type" value="Genomic_DNA"/>
</dbReference>
<keyword evidence="2" id="KW-0472">Membrane</keyword>
<dbReference type="RefSeq" id="WP_397557106.1">
    <property type="nucleotide sequence ID" value="NZ_JBIQWL010000005.1"/>
</dbReference>
<feature type="region of interest" description="Disordered" evidence="1">
    <location>
        <begin position="134"/>
        <end position="157"/>
    </location>
</feature>
<keyword evidence="2" id="KW-1133">Transmembrane helix</keyword>
<protein>
    <recommendedName>
        <fullName evidence="5">MFS transporter</fullName>
    </recommendedName>
</protein>
<organism evidence="3 4">
    <name type="scientific">Microbacterium alkaliflavum</name>
    <dbReference type="NCBI Taxonomy" id="3248839"/>
    <lineage>
        <taxon>Bacteria</taxon>
        <taxon>Bacillati</taxon>
        <taxon>Actinomycetota</taxon>
        <taxon>Actinomycetes</taxon>
        <taxon>Micrococcales</taxon>
        <taxon>Microbacteriaceae</taxon>
        <taxon>Microbacterium</taxon>
    </lineage>
</organism>
<evidence type="ECO:0000313" key="3">
    <source>
        <dbReference type="EMBL" id="MFH8251655.1"/>
    </source>
</evidence>
<comment type="caution">
    <text evidence="3">The sequence shown here is derived from an EMBL/GenBank/DDBJ whole genome shotgun (WGS) entry which is preliminary data.</text>
</comment>
<dbReference type="Proteomes" id="UP001610861">
    <property type="component" value="Unassembled WGS sequence"/>
</dbReference>
<keyword evidence="2" id="KW-0812">Transmembrane</keyword>
<reference evidence="3 4" key="1">
    <citation type="submission" date="2024-09" db="EMBL/GenBank/DDBJ databases">
        <authorList>
            <person name="Pan X."/>
        </authorList>
    </citation>
    <scope>NUCLEOTIDE SEQUENCE [LARGE SCALE GENOMIC DNA]</scope>
    <source>
        <strain evidence="3 4">B2969</strain>
    </source>
</reference>
<evidence type="ECO:0000256" key="1">
    <source>
        <dbReference type="SAM" id="MobiDB-lite"/>
    </source>
</evidence>
<evidence type="ECO:0008006" key="5">
    <source>
        <dbReference type="Google" id="ProtNLM"/>
    </source>
</evidence>
<keyword evidence="4" id="KW-1185">Reference proteome</keyword>
<gene>
    <name evidence="3" type="ORF">ACH3VR_14910</name>
</gene>
<sequence>MGREPITAYDGDDPPENEHVVDEEWETGAVRRAPRYGRILFFSVIAGLVVAAIHTAASTVVATSADPFSSQLSGVVWIFGVLAVVWVALALLLAATAVIVIDRVLGRRTRAVITEHQTVIVDDLVSPMTDEVQPWVRRADADRGEDPDEPPARQPEG</sequence>
<accession>A0ABW7QAC5</accession>